<dbReference type="OrthoDB" id="6597368at2759"/>
<keyword evidence="3 10" id="KW-0716">Sensory transduction</keyword>
<keyword evidence="4 10" id="KW-0812">Transmembrane</keyword>
<comment type="subcellular location">
    <subcellularLocation>
        <location evidence="1 10">Cell membrane</location>
        <topology evidence="1 10">Multi-pass membrane protein</topology>
    </subcellularLocation>
</comment>
<dbReference type="InterPro" id="IPR004117">
    <property type="entry name" value="7tm6_olfct_rcpt"/>
</dbReference>
<evidence type="ECO:0000313" key="11">
    <source>
        <dbReference type="EMBL" id="KAF7285664.1"/>
    </source>
</evidence>
<dbReference type="PANTHER" id="PTHR21137">
    <property type="entry name" value="ODORANT RECEPTOR"/>
    <property type="match status" value="1"/>
</dbReference>
<evidence type="ECO:0000256" key="2">
    <source>
        <dbReference type="ARBA" id="ARBA00022475"/>
    </source>
</evidence>
<keyword evidence="6 10" id="KW-1133">Transmembrane helix</keyword>
<feature type="transmembrane region" description="Helical" evidence="10">
    <location>
        <begin position="253"/>
        <end position="275"/>
    </location>
</feature>
<dbReference type="Proteomes" id="UP000625711">
    <property type="component" value="Unassembled WGS sequence"/>
</dbReference>
<keyword evidence="2" id="KW-1003">Cell membrane</keyword>
<evidence type="ECO:0000256" key="1">
    <source>
        <dbReference type="ARBA" id="ARBA00004651"/>
    </source>
</evidence>
<evidence type="ECO:0000256" key="7">
    <source>
        <dbReference type="ARBA" id="ARBA00023136"/>
    </source>
</evidence>
<gene>
    <name evidence="11" type="ORF">GWI33_010243</name>
</gene>
<keyword evidence="8 10" id="KW-0675">Receptor</keyword>
<reference evidence="11" key="1">
    <citation type="submission" date="2020-08" db="EMBL/GenBank/DDBJ databases">
        <title>Genome sequencing and assembly of the red palm weevil Rhynchophorus ferrugineus.</title>
        <authorList>
            <person name="Dias G.B."/>
            <person name="Bergman C.M."/>
            <person name="Manee M."/>
        </authorList>
    </citation>
    <scope>NUCLEOTIDE SEQUENCE</scope>
    <source>
        <strain evidence="11">AA-2017</strain>
        <tissue evidence="11">Whole larva</tissue>
    </source>
</reference>
<keyword evidence="7 10" id="KW-0472">Membrane</keyword>
<protein>
    <recommendedName>
        <fullName evidence="10">Odorant receptor</fullName>
    </recommendedName>
</protein>
<evidence type="ECO:0000313" key="12">
    <source>
        <dbReference type="Proteomes" id="UP000625711"/>
    </source>
</evidence>
<keyword evidence="9 10" id="KW-0807">Transducer</keyword>
<sequence length="350" mass="40646">MFEFMNLIQTIIKHERSLEIMITNYMLASLHLSGLLKSGLCKSKKGAKYMKKIIDFEKKIQESDDKKLMVLYKRNCSAFRTTAAGYFVCVFMIVVCYGSSSLLRPKQYVTVGNITYEAKQLPIQIWSPFNPFTQFGLAYLWAISIGAQLAFYFVAGDLVIFGYTIFALCKIDMLKHFIENFFKKAEEIRNHLKCDEAESYRILQRECIILHQDIISYMKILNSHIKYIMFMDFLPGSIQMAALMYQVMKNLNLVQVVLIGEFLLTLVTRFLIYCLNANKIHEQSQLIGTIWYQIDWTVLPEDVKKNMIICINRSHKPLSITIGDFQNISLVTFVAIVKGTYTYMMFLTTF</sequence>
<comment type="similarity">
    <text evidence="10">Belongs to the insect chemoreceptor superfamily. Heteromeric odorant receptor channel (TC 1.A.69) family.</text>
</comment>
<dbReference type="GO" id="GO:0005886">
    <property type="term" value="C:plasma membrane"/>
    <property type="evidence" value="ECO:0007669"/>
    <property type="project" value="UniProtKB-SubCell"/>
</dbReference>
<dbReference type="Pfam" id="PF02949">
    <property type="entry name" value="7tm_6"/>
    <property type="match status" value="1"/>
</dbReference>
<organism evidence="11 12">
    <name type="scientific">Rhynchophorus ferrugineus</name>
    <name type="common">Red palm weevil</name>
    <name type="synonym">Curculio ferrugineus</name>
    <dbReference type="NCBI Taxonomy" id="354439"/>
    <lineage>
        <taxon>Eukaryota</taxon>
        <taxon>Metazoa</taxon>
        <taxon>Ecdysozoa</taxon>
        <taxon>Arthropoda</taxon>
        <taxon>Hexapoda</taxon>
        <taxon>Insecta</taxon>
        <taxon>Pterygota</taxon>
        <taxon>Neoptera</taxon>
        <taxon>Endopterygota</taxon>
        <taxon>Coleoptera</taxon>
        <taxon>Polyphaga</taxon>
        <taxon>Cucujiformia</taxon>
        <taxon>Curculionidae</taxon>
        <taxon>Dryophthorinae</taxon>
        <taxon>Rhynchophorus</taxon>
    </lineage>
</organism>
<feature type="transmembrane region" description="Helical" evidence="10">
    <location>
        <begin position="83"/>
        <end position="103"/>
    </location>
</feature>
<name>A0A834ISE1_RHYFE</name>
<evidence type="ECO:0000256" key="10">
    <source>
        <dbReference type="RuleBase" id="RU351113"/>
    </source>
</evidence>
<evidence type="ECO:0000256" key="5">
    <source>
        <dbReference type="ARBA" id="ARBA00022725"/>
    </source>
</evidence>
<keyword evidence="12" id="KW-1185">Reference proteome</keyword>
<proteinExistence type="inferred from homology"/>
<evidence type="ECO:0000256" key="6">
    <source>
        <dbReference type="ARBA" id="ARBA00022989"/>
    </source>
</evidence>
<accession>A0A834ISE1</accession>
<evidence type="ECO:0000256" key="8">
    <source>
        <dbReference type="ARBA" id="ARBA00023170"/>
    </source>
</evidence>
<comment type="caution">
    <text evidence="10">Lacks conserved residue(s) required for the propagation of feature annotation.</text>
</comment>
<evidence type="ECO:0000256" key="9">
    <source>
        <dbReference type="ARBA" id="ARBA00023224"/>
    </source>
</evidence>
<dbReference type="AlphaFoldDB" id="A0A834ISE1"/>
<dbReference type="EMBL" id="JAACXV010000048">
    <property type="protein sequence ID" value="KAF7285664.1"/>
    <property type="molecule type" value="Genomic_DNA"/>
</dbReference>
<dbReference type="GO" id="GO:0005549">
    <property type="term" value="F:odorant binding"/>
    <property type="evidence" value="ECO:0007669"/>
    <property type="project" value="InterPro"/>
</dbReference>
<keyword evidence="5 10" id="KW-0552">Olfaction</keyword>
<dbReference type="PANTHER" id="PTHR21137:SF35">
    <property type="entry name" value="ODORANT RECEPTOR 19A-RELATED"/>
    <property type="match status" value="1"/>
</dbReference>
<evidence type="ECO:0000256" key="4">
    <source>
        <dbReference type="ARBA" id="ARBA00022692"/>
    </source>
</evidence>
<comment type="caution">
    <text evidence="11">The sequence shown here is derived from an EMBL/GenBank/DDBJ whole genome shotgun (WGS) entry which is preliminary data.</text>
</comment>
<evidence type="ECO:0000256" key="3">
    <source>
        <dbReference type="ARBA" id="ARBA00022606"/>
    </source>
</evidence>
<feature type="transmembrane region" description="Helical" evidence="10">
    <location>
        <begin position="138"/>
        <end position="166"/>
    </location>
</feature>
<dbReference type="GO" id="GO:0007165">
    <property type="term" value="P:signal transduction"/>
    <property type="evidence" value="ECO:0007669"/>
    <property type="project" value="UniProtKB-KW"/>
</dbReference>
<dbReference type="GO" id="GO:0004984">
    <property type="term" value="F:olfactory receptor activity"/>
    <property type="evidence" value="ECO:0007669"/>
    <property type="project" value="InterPro"/>
</dbReference>